<dbReference type="AlphaFoldDB" id="A0A1F4UK74"/>
<organism evidence="1 2">
    <name type="scientific">candidate division WWE3 bacterium RBG_19FT_COMBO_34_6</name>
    <dbReference type="NCBI Taxonomy" id="1802612"/>
    <lineage>
        <taxon>Bacteria</taxon>
        <taxon>Katanobacteria</taxon>
    </lineage>
</organism>
<proteinExistence type="predicted"/>
<protein>
    <submittedName>
        <fullName evidence="1">Uncharacterized protein</fullName>
    </submittedName>
</protein>
<accession>A0A1F4UK74</accession>
<dbReference type="Proteomes" id="UP000178615">
    <property type="component" value="Unassembled WGS sequence"/>
</dbReference>
<dbReference type="EMBL" id="MEUV01000045">
    <property type="protein sequence ID" value="OGC45262.1"/>
    <property type="molecule type" value="Genomic_DNA"/>
</dbReference>
<name>A0A1F4UK74_UNCKA</name>
<reference evidence="1 2" key="1">
    <citation type="journal article" date="2016" name="Nat. Commun.">
        <title>Thousands of microbial genomes shed light on interconnected biogeochemical processes in an aquifer system.</title>
        <authorList>
            <person name="Anantharaman K."/>
            <person name="Brown C.T."/>
            <person name="Hug L.A."/>
            <person name="Sharon I."/>
            <person name="Castelle C.J."/>
            <person name="Probst A.J."/>
            <person name="Thomas B.C."/>
            <person name="Singh A."/>
            <person name="Wilkins M.J."/>
            <person name="Karaoz U."/>
            <person name="Brodie E.L."/>
            <person name="Williams K.H."/>
            <person name="Hubbard S.S."/>
            <person name="Banfield J.F."/>
        </authorList>
    </citation>
    <scope>NUCLEOTIDE SEQUENCE [LARGE SCALE GENOMIC DNA]</scope>
</reference>
<evidence type="ECO:0000313" key="1">
    <source>
        <dbReference type="EMBL" id="OGC45262.1"/>
    </source>
</evidence>
<sequence length="93" mass="10482">MSKLNMDALFALAGVDVTSSDAFLPNGEKNGVKILNEGEPENILHKHHMEYIPWDRDKLGIDVIDIKGDFATYLTHRRCSCGREVIVSQRALR</sequence>
<gene>
    <name evidence="1" type="ORF">A2V49_01530</name>
</gene>
<comment type="caution">
    <text evidence="1">The sequence shown here is derived from an EMBL/GenBank/DDBJ whole genome shotgun (WGS) entry which is preliminary data.</text>
</comment>
<evidence type="ECO:0000313" key="2">
    <source>
        <dbReference type="Proteomes" id="UP000178615"/>
    </source>
</evidence>